<name>A0A0G1MN26_9BACT</name>
<protein>
    <submittedName>
        <fullName evidence="1">Uncharacterized protein</fullName>
    </submittedName>
</protein>
<dbReference type="EMBL" id="LCLA01000038">
    <property type="protein sequence ID" value="KKU09522.1"/>
    <property type="molecule type" value="Genomic_DNA"/>
</dbReference>
<dbReference type="Proteomes" id="UP000034329">
    <property type="component" value="Unassembled WGS sequence"/>
</dbReference>
<sequence length="172" mass="18459">MDRGKGSALTVVLGLVAVLALVGGAYLYGQNQKLKNPPITPVSSLSPSVVATSLPTPTPPASKVTVVFEAEGSFSQSEKDELKKKVIDPLSDYYTTESDQVLLTLTISKNDKASKDQYPYQGQAVFQGGGNMGFLIMKIGTGVDWWYPECLNGCTLSASYKVKYPEIASKVQ</sequence>
<dbReference type="AlphaFoldDB" id="A0A0G1MN26"/>
<accession>A0A0G1MN26</accession>
<organism evidence="1 2">
    <name type="scientific">Candidatus Woesebacteria bacterium GW2011_GWB1_45_5</name>
    <dbReference type="NCBI Taxonomy" id="1618581"/>
    <lineage>
        <taxon>Bacteria</taxon>
        <taxon>Candidatus Woeseibacteriota</taxon>
    </lineage>
</organism>
<comment type="caution">
    <text evidence="1">The sequence shown here is derived from an EMBL/GenBank/DDBJ whole genome shotgun (WGS) entry which is preliminary data.</text>
</comment>
<gene>
    <name evidence="1" type="ORF">UX13_C0038G0004</name>
</gene>
<reference evidence="1 2" key="1">
    <citation type="journal article" date="2015" name="Nature">
        <title>rRNA introns, odd ribosomes, and small enigmatic genomes across a large radiation of phyla.</title>
        <authorList>
            <person name="Brown C.T."/>
            <person name="Hug L.A."/>
            <person name="Thomas B.C."/>
            <person name="Sharon I."/>
            <person name="Castelle C.J."/>
            <person name="Singh A."/>
            <person name="Wilkins M.J."/>
            <person name="Williams K.H."/>
            <person name="Banfield J.F."/>
        </authorList>
    </citation>
    <scope>NUCLEOTIDE SEQUENCE [LARGE SCALE GENOMIC DNA]</scope>
</reference>
<evidence type="ECO:0000313" key="2">
    <source>
        <dbReference type="Proteomes" id="UP000034329"/>
    </source>
</evidence>
<proteinExistence type="predicted"/>
<evidence type="ECO:0000313" key="1">
    <source>
        <dbReference type="EMBL" id="KKU09522.1"/>
    </source>
</evidence>